<feature type="region of interest" description="Disordered" evidence="1">
    <location>
        <begin position="1"/>
        <end position="36"/>
    </location>
</feature>
<evidence type="ECO:0000256" key="1">
    <source>
        <dbReference type="SAM" id="MobiDB-lite"/>
    </source>
</evidence>
<comment type="caution">
    <text evidence="2">The sequence shown here is derived from an EMBL/GenBank/DDBJ whole genome shotgun (WGS) entry which is preliminary data.</text>
</comment>
<organism evidence="2 3">
    <name type="scientific">Meristemomyces frigidus</name>
    <dbReference type="NCBI Taxonomy" id="1508187"/>
    <lineage>
        <taxon>Eukaryota</taxon>
        <taxon>Fungi</taxon>
        <taxon>Dikarya</taxon>
        <taxon>Ascomycota</taxon>
        <taxon>Pezizomycotina</taxon>
        <taxon>Dothideomycetes</taxon>
        <taxon>Dothideomycetidae</taxon>
        <taxon>Mycosphaerellales</taxon>
        <taxon>Teratosphaeriaceae</taxon>
        <taxon>Meristemomyces</taxon>
    </lineage>
</organism>
<name>A0AAN7TFK8_9PEZI</name>
<proteinExistence type="predicted"/>
<dbReference type="AlphaFoldDB" id="A0AAN7TFK8"/>
<evidence type="ECO:0000313" key="2">
    <source>
        <dbReference type="EMBL" id="KAK5107205.1"/>
    </source>
</evidence>
<reference evidence="2" key="1">
    <citation type="submission" date="2023-08" db="EMBL/GenBank/DDBJ databases">
        <title>Black Yeasts Isolated from many extreme environments.</title>
        <authorList>
            <person name="Coleine C."/>
            <person name="Stajich J.E."/>
            <person name="Selbmann L."/>
        </authorList>
    </citation>
    <scope>NUCLEOTIDE SEQUENCE</scope>
    <source>
        <strain evidence="2">CCFEE 5401</strain>
    </source>
</reference>
<dbReference type="EMBL" id="JAVRRL010000134">
    <property type="protein sequence ID" value="KAK5107205.1"/>
    <property type="molecule type" value="Genomic_DNA"/>
</dbReference>
<accession>A0AAN7TFK8</accession>
<feature type="compositionally biased region" description="Polar residues" evidence="1">
    <location>
        <begin position="14"/>
        <end position="30"/>
    </location>
</feature>
<gene>
    <name evidence="2" type="ORF">LTR62_001651</name>
</gene>
<evidence type="ECO:0000313" key="3">
    <source>
        <dbReference type="Proteomes" id="UP001310890"/>
    </source>
</evidence>
<dbReference type="Proteomes" id="UP001310890">
    <property type="component" value="Unassembled WGS sequence"/>
</dbReference>
<protein>
    <submittedName>
        <fullName evidence="2">Uncharacterized protein</fullName>
    </submittedName>
</protein>
<sequence>MAPRTVSYVDRTAETSTALTPTSPVPQKQPKQTKDIRMSNQYSEALSHATSTLRMITQTCMAARRAALTAQETHHHAFLCHRSNLHLSTLTTPNQDLDQSTSLITTLCTKNADLALKQLKQAAVNAGDVLAAREKEYRQAFTEEKEARRDLDQYLLSQGSLRHYEPVCSNDGERKSPIQGWRDNVNAAFAVYSTMTTFPSPPPLAEGKGHTIGCPSRPQYRHELNDTRPIEACECAVRAAFRVAGVNLRTERLRWEPESFPEEFRVQAGWVRRVVEGIFEGALQPAVGTRYVVSKEEKKGLVSFYGRL</sequence>